<evidence type="ECO:0000256" key="3">
    <source>
        <dbReference type="ARBA" id="ARBA00022448"/>
    </source>
</evidence>
<accession>A0ABV7LZI4</accession>
<organism evidence="9 10">
    <name type="scientific">Modicisalibacter luteus</name>
    <dbReference type="NCBI Taxonomy" id="453962"/>
    <lineage>
        <taxon>Bacteria</taxon>
        <taxon>Pseudomonadati</taxon>
        <taxon>Pseudomonadota</taxon>
        <taxon>Gammaproteobacteria</taxon>
        <taxon>Oceanospirillales</taxon>
        <taxon>Halomonadaceae</taxon>
        <taxon>Modicisalibacter</taxon>
    </lineage>
</organism>
<feature type="domain" description="Fe/B12 periplasmic-binding" evidence="8">
    <location>
        <begin position="27"/>
        <end position="285"/>
    </location>
</feature>
<dbReference type="EMBL" id="JBHRUH010000012">
    <property type="protein sequence ID" value="MFC3292017.1"/>
    <property type="molecule type" value="Genomic_DNA"/>
</dbReference>
<feature type="chain" id="PRO_5046516355" evidence="7">
    <location>
        <begin position="21"/>
        <end position="285"/>
    </location>
</feature>
<dbReference type="Proteomes" id="UP001595640">
    <property type="component" value="Unassembled WGS sequence"/>
</dbReference>
<keyword evidence="4" id="KW-0410">Iron transport</keyword>
<dbReference type="InterPro" id="IPR051313">
    <property type="entry name" value="Bact_iron-sidero_bind"/>
</dbReference>
<dbReference type="PROSITE" id="PS50983">
    <property type="entry name" value="FE_B12_PBP"/>
    <property type="match status" value="1"/>
</dbReference>
<evidence type="ECO:0000313" key="9">
    <source>
        <dbReference type="EMBL" id="MFC3292017.1"/>
    </source>
</evidence>
<sequence length="285" mass="30388">MKPVAFLAATLLTLSGTSMAATSVNERVISFDYGSLDTLDALNLGKQVVGVPKQGLPSYLSDYASDRLVDVGGLKTPDLDAIRQASPSLILVTGRQGDQRDTFEAIAPVMEMGVSGENYLQAFDANVMSLAERFQAASQAQSALDSLHQKIADTRQEIDGSKEVLTVTHNDGNYMLNTHPIVYDVLGLSEPQIPASVPTETRGTRTFTPLSPQAIGEIDPDVILIVDRSAAIGNEEANVEALRQSLANGAAADADIEVMTPKLWYLSGGGLQSLSLQIDEVRNAL</sequence>
<keyword evidence="4" id="KW-0408">Iron</keyword>
<evidence type="ECO:0000256" key="4">
    <source>
        <dbReference type="ARBA" id="ARBA00022496"/>
    </source>
</evidence>
<feature type="coiled-coil region" evidence="6">
    <location>
        <begin position="137"/>
        <end position="164"/>
    </location>
</feature>
<protein>
    <submittedName>
        <fullName evidence="9">ABC transporter substrate-binding protein</fullName>
    </submittedName>
</protein>
<evidence type="ECO:0000256" key="6">
    <source>
        <dbReference type="SAM" id="Coils"/>
    </source>
</evidence>
<dbReference type="PANTHER" id="PTHR30532:SF28">
    <property type="entry name" value="PETROBACTIN-BINDING PROTEIN YCLQ"/>
    <property type="match status" value="1"/>
</dbReference>
<comment type="caution">
    <text evidence="9">The sequence shown here is derived from an EMBL/GenBank/DDBJ whole genome shotgun (WGS) entry which is preliminary data.</text>
</comment>
<keyword evidence="5 7" id="KW-0732">Signal</keyword>
<feature type="signal peptide" evidence="7">
    <location>
        <begin position="1"/>
        <end position="20"/>
    </location>
</feature>
<gene>
    <name evidence="9" type="ORF">ACFOEI_08025</name>
</gene>
<evidence type="ECO:0000256" key="7">
    <source>
        <dbReference type="SAM" id="SignalP"/>
    </source>
</evidence>
<name>A0ABV7LZI4_9GAMM</name>
<evidence type="ECO:0000256" key="2">
    <source>
        <dbReference type="ARBA" id="ARBA00008814"/>
    </source>
</evidence>
<evidence type="ECO:0000256" key="1">
    <source>
        <dbReference type="ARBA" id="ARBA00004196"/>
    </source>
</evidence>
<dbReference type="PANTHER" id="PTHR30532">
    <property type="entry name" value="IRON III DICITRATE-BINDING PERIPLASMIC PROTEIN"/>
    <property type="match status" value="1"/>
</dbReference>
<proteinExistence type="inferred from homology"/>
<evidence type="ECO:0000256" key="5">
    <source>
        <dbReference type="ARBA" id="ARBA00022729"/>
    </source>
</evidence>
<keyword evidence="6" id="KW-0175">Coiled coil</keyword>
<keyword evidence="10" id="KW-1185">Reference proteome</keyword>
<evidence type="ECO:0000259" key="8">
    <source>
        <dbReference type="PROSITE" id="PS50983"/>
    </source>
</evidence>
<dbReference type="RefSeq" id="WP_026300324.1">
    <property type="nucleotide sequence ID" value="NZ_BMXD01000003.1"/>
</dbReference>
<dbReference type="InterPro" id="IPR002491">
    <property type="entry name" value="ABC_transptr_periplasmic_BD"/>
</dbReference>
<comment type="similarity">
    <text evidence="2">Belongs to the bacterial solute-binding protein 8 family.</text>
</comment>
<evidence type="ECO:0000313" key="10">
    <source>
        <dbReference type="Proteomes" id="UP001595640"/>
    </source>
</evidence>
<keyword evidence="3" id="KW-0813">Transport</keyword>
<dbReference type="SUPFAM" id="SSF53807">
    <property type="entry name" value="Helical backbone' metal receptor"/>
    <property type="match status" value="1"/>
</dbReference>
<dbReference type="Pfam" id="PF01497">
    <property type="entry name" value="Peripla_BP_2"/>
    <property type="match status" value="1"/>
</dbReference>
<reference evidence="10" key="1">
    <citation type="journal article" date="2019" name="Int. J. Syst. Evol. Microbiol.">
        <title>The Global Catalogue of Microorganisms (GCM) 10K type strain sequencing project: providing services to taxonomists for standard genome sequencing and annotation.</title>
        <authorList>
            <consortium name="The Broad Institute Genomics Platform"/>
            <consortium name="The Broad Institute Genome Sequencing Center for Infectious Disease"/>
            <person name="Wu L."/>
            <person name="Ma J."/>
        </authorList>
    </citation>
    <scope>NUCLEOTIDE SEQUENCE [LARGE SCALE GENOMIC DNA]</scope>
    <source>
        <strain evidence="10">KCTC 12847</strain>
    </source>
</reference>
<keyword evidence="4" id="KW-0406">Ion transport</keyword>
<comment type="subcellular location">
    <subcellularLocation>
        <location evidence="1">Cell envelope</location>
    </subcellularLocation>
</comment>
<dbReference type="Gene3D" id="3.40.50.1980">
    <property type="entry name" value="Nitrogenase molybdenum iron protein domain"/>
    <property type="match status" value="2"/>
</dbReference>